<dbReference type="SUPFAM" id="SSF52317">
    <property type="entry name" value="Class I glutamine amidotransferase-like"/>
    <property type="match status" value="1"/>
</dbReference>
<feature type="active site" description="Charge relay system" evidence="6">
    <location>
        <position position="277"/>
    </location>
</feature>
<evidence type="ECO:0000313" key="9">
    <source>
        <dbReference type="EMBL" id="CEN51629.1"/>
    </source>
</evidence>
<dbReference type="Gene3D" id="3.50.30.60">
    <property type="entry name" value="LD-carboxypeptidase A C-terminal domain-like"/>
    <property type="match status" value="1"/>
</dbReference>
<dbReference type="GO" id="GO:0106415">
    <property type="term" value="F:muramoyltetrapeptide carboxypeptidase activity"/>
    <property type="evidence" value="ECO:0007669"/>
    <property type="project" value="UniProtKB-EC"/>
</dbReference>
<dbReference type="PIRSF" id="PIRSF028757">
    <property type="entry name" value="LD-carboxypeptidase"/>
    <property type="match status" value="1"/>
</dbReference>
<evidence type="ECO:0000256" key="5">
    <source>
        <dbReference type="ARBA" id="ARBA00022825"/>
    </source>
</evidence>
<dbReference type="InterPro" id="IPR003507">
    <property type="entry name" value="S66_fam"/>
</dbReference>
<dbReference type="InterPro" id="IPR029062">
    <property type="entry name" value="Class_I_gatase-like"/>
</dbReference>
<evidence type="ECO:0000256" key="6">
    <source>
        <dbReference type="PIRSR" id="PIRSR028757-1"/>
    </source>
</evidence>
<dbReference type="InterPro" id="IPR027478">
    <property type="entry name" value="LdcA_N"/>
</dbReference>
<name>A0A0B7IM50_9FLAO</name>
<comment type="similarity">
    <text evidence="1">Belongs to the peptidase S66 family.</text>
</comment>
<feature type="domain" description="LD-carboxypeptidase N-terminal" evidence="7">
    <location>
        <begin position="18"/>
        <end position="133"/>
    </location>
</feature>
<keyword evidence="4 9" id="KW-0378">Hydrolase</keyword>
<keyword evidence="3" id="KW-0645">Protease</keyword>
<dbReference type="InterPro" id="IPR040921">
    <property type="entry name" value="Peptidase_S66C"/>
</dbReference>
<dbReference type="EMBL" id="CDOK01000150">
    <property type="protein sequence ID" value="CEN51629.1"/>
    <property type="molecule type" value="Genomic_DNA"/>
</dbReference>
<dbReference type="AlphaFoldDB" id="A0A0B7IM50"/>
<dbReference type="PANTHER" id="PTHR30237:SF2">
    <property type="entry name" value="MUREIN TETRAPEPTIDE CARBOXYPEPTIDASE"/>
    <property type="match status" value="1"/>
</dbReference>
<accession>A0A0B7IM50</accession>
<dbReference type="Proteomes" id="UP000039370">
    <property type="component" value="Unassembled WGS sequence"/>
</dbReference>
<evidence type="ECO:0000256" key="3">
    <source>
        <dbReference type="ARBA" id="ARBA00022670"/>
    </source>
</evidence>
<evidence type="ECO:0000256" key="2">
    <source>
        <dbReference type="ARBA" id="ARBA00022645"/>
    </source>
</evidence>
<dbReference type="EC" id="3.4.17.13" evidence="9"/>
<keyword evidence="5" id="KW-0720">Serine protease</keyword>
<dbReference type="Pfam" id="PF17676">
    <property type="entry name" value="Peptidase_S66C"/>
    <property type="match status" value="1"/>
</dbReference>
<dbReference type="Gene3D" id="3.40.50.10740">
    <property type="entry name" value="Class I glutamine amidotransferase-like"/>
    <property type="match status" value="1"/>
</dbReference>
<dbReference type="Pfam" id="PF02016">
    <property type="entry name" value="Peptidase_S66"/>
    <property type="match status" value="1"/>
</dbReference>
<protein>
    <submittedName>
        <fullName evidence="9">LD-carboxypeptidase</fullName>
        <ecNumber evidence="9">3.4.17.13</ecNumber>
    </submittedName>
</protein>
<reference evidence="10" key="1">
    <citation type="submission" date="2015-01" db="EMBL/GenBank/DDBJ databases">
        <authorList>
            <person name="MANFREDI Pablo"/>
        </authorList>
    </citation>
    <scope>NUCLEOTIDE SEQUENCE [LARGE SCALE GENOMIC DNA]</scope>
    <source>
        <strain evidence="10">Cc11</strain>
    </source>
</reference>
<dbReference type="GO" id="GO:0008236">
    <property type="term" value="F:serine-type peptidase activity"/>
    <property type="evidence" value="ECO:0007669"/>
    <property type="project" value="UniProtKB-KW"/>
</dbReference>
<evidence type="ECO:0000313" key="10">
    <source>
        <dbReference type="Proteomes" id="UP000039370"/>
    </source>
</evidence>
<evidence type="ECO:0000256" key="1">
    <source>
        <dbReference type="ARBA" id="ARBA00010233"/>
    </source>
</evidence>
<dbReference type="SUPFAM" id="SSF141986">
    <property type="entry name" value="LD-carboxypeptidase A C-terminal domain-like"/>
    <property type="match status" value="1"/>
</dbReference>
<feature type="active site" description="Nucleophile" evidence="6">
    <location>
        <position position="114"/>
    </location>
</feature>
<feature type="domain" description="LD-carboxypeptidase C-terminal" evidence="8">
    <location>
        <begin position="176"/>
        <end position="292"/>
    </location>
</feature>
<dbReference type="InterPro" id="IPR027461">
    <property type="entry name" value="Carboxypeptidase_A_C_sf"/>
</dbReference>
<feature type="active site" description="Charge relay system" evidence="6">
    <location>
        <position position="207"/>
    </location>
</feature>
<keyword evidence="2 9" id="KW-0121">Carboxypeptidase</keyword>
<dbReference type="PANTHER" id="PTHR30237">
    <property type="entry name" value="MURAMOYLTETRAPEPTIDE CARBOXYPEPTIDASE"/>
    <property type="match status" value="1"/>
</dbReference>
<dbReference type="GO" id="GO:0006508">
    <property type="term" value="P:proteolysis"/>
    <property type="evidence" value="ECO:0007669"/>
    <property type="project" value="UniProtKB-KW"/>
</dbReference>
<organism evidence="9 10">
    <name type="scientific">Capnocytophaga canimorsus</name>
    <dbReference type="NCBI Taxonomy" id="28188"/>
    <lineage>
        <taxon>Bacteria</taxon>
        <taxon>Pseudomonadati</taxon>
        <taxon>Bacteroidota</taxon>
        <taxon>Flavobacteriia</taxon>
        <taxon>Flavobacteriales</taxon>
        <taxon>Flavobacteriaceae</taxon>
        <taxon>Capnocytophaga</taxon>
    </lineage>
</organism>
<dbReference type="CDD" id="cd07025">
    <property type="entry name" value="Peptidase_S66"/>
    <property type="match status" value="1"/>
</dbReference>
<proteinExistence type="inferred from homology"/>
<sequence length="303" mass="33934">MLMKTYQIPKNLQQGDVIGILSTARKITVDELNPAIKWIEKQGFNAVLGRTLTLTDGQFAGTAEQRAEDFQRMLEKTNIKAIWCARGGYGTAQILDQIDFSPLRKNPKWVIGYSDVTALHSHIHNMGLATLHATMPINILENTPQALSSLLNVLCGQPNHYQWEDTQSTHTKQELEGIVVGGNLSVLYSLLGSPSDIDTNGKILLLEDLDEYLYHIDRMMLNLKRNGKLKKLKALLVGSFTKMHDNACPYGKTVAEIILENTKDYDFPIVFDVPSGHIHDNRAFILGKKIKLCTDGKDCQILM</sequence>
<gene>
    <name evidence="9" type="ORF">CCAN11_2330024</name>
</gene>
<evidence type="ECO:0000256" key="4">
    <source>
        <dbReference type="ARBA" id="ARBA00022801"/>
    </source>
</evidence>
<dbReference type="InterPro" id="IPR040449">
    <property type="entry name" value="Peptidase_S66_N"/>
</dbReference>
<evidence type="ECO:0000259" key="7">
    <source>
        <dbReference type="Pfam" id="PF02016"/>
    </source>
</evidence>
<evidence type="ECO:0000259" key="8">
    <source>
        <dbReference type="Pfam" id="PF17676"/>
    </source>
</evidence>